<dbReference type="EMBL" id="FMAJ01000002">
    <property type="protein sequence ID" value="SCB57086.1"/>
    <property type="molecule type" value="Genomic_DNA"/>
</dbReference>
<gene>
    <name evidence="1" type="ORF">GA0061105_10273</name>
</gene>
<accession>A0A1C3XYJ0</accession>
<dbReference type="RefSeq" id="WP_092748424.1">
    <property type="nucleotide sequence ID" value="NZ_FMAJ01000002.1"/>
</dbReference>
<proteinExistence type="predicted"/>
<dbReference type="AlphaFoldDB" id="A0A1C3XYJ0"/>
<reference evidence="1 2" key="1">
    <citation type="submission" date="2016-08" db="EMBL/GenBank/DDBJ databases">
        <authorList>
            <person name="Seilhamer J.J."/>
        </authorList>
    </citation>
    <scope>NUCLEOTIDE SEQUENCE [LARGE SCALE GENOMIC DNA]</scope>
    <source>
        <strain evidence="1 2">HBR26</strain>
    </source>
</reference>
<sequence>MDCHVIEERRPRQEVGIFSRLAGRLASRADRFRRLPRLDLNATPDRVKRDLGFLDGRDPHYEDERMR</sequence>
<evidence type="ECO:0000313" key="1">
    <source>
        <dbReference type="EMBL" id="SCB57086.1"/>
    </source>
</evidence>
<protein>
    <submittedName>
        <fullName evidence="1">Uncharacterized protein</fullName>
    </submittedName>
</protein>
<dbReference type="Proteomes" id="UP000198723">
    <property type="component" value="Unassembled WGS sequence"/>
</dbReference>
<name>A0A1C3XYJ0_9HYPH</name>
<organism evidence="1 2">
    <name type="scientific">Rhizobium aethiopicum</name>
    <dbReference type="NCBI Taxonomy" id="1138170"/>
    <lineage>
        <taxon>Bacteria</taxon>
        <taxon>Pseudomonadati</taxon>
        <taxon>Pseudomonadota</taxon>
        <taxon>Alphaproteobacteria</taxon>
        <taxon>Hyphomicrobiales</taxon>
        <taxon>Rhizobiaceae</taxon>
        <taxon>Rhizobium/Agrobacterium group</taxon>
        <taxon>Rhizobium</taxon>
    </lineage>
</organism>
<evidence type="ECO:0000313" key="2">
    <source>
        <dbReference type="Proteomes" id="UP000198723"/>
    </source>
</evidence>